<feature type="compositionally biased region" description="Low complexity" evidence="1">
    <location>
        <begin position="414"/>
        <end position="438"/>
    </location>
</feature>
<organism evidence="2 3">
    <name type="scientific">Streptomyces axinellae</name>
    <dbReference type="NCBI Taxonomy" id="552788"/>
    <lineage>
        <taxon>Bacteria</taxon>
        <taxon>Bacillati</taxon>
        <taxon>Actinomycetota</taxon>
        <taxon>Actinomycetes</taxon>
        <taxon>Kitasatosporales</taxon>
        <taxon>Streptomycetaceae</taxon>
        <taxon>Streptomyces</taxon>
    </lineage>
</organism>
<keyword evidence="3" id="KW-1185">Reference proteome</keyword>
<evidence type="ECO:0000313" key="3">
    <source>
        <dbReference type="Proteomes" id="UP001501447"/>
    </source>
</evidence>
<dbReference type="InterPro" id="IPR036188">
    <property type="entry name" value="FAD/NAD-bd_sf"/>
</dbReference>
<dbReference type="PRINTS" id="PR00368">
    <property type="entry name" value="FADPNR"/>
</dbReference>
<evidence type="ECO:0000313" key="2">
    <source>
        <dbReference type="EMBL" id="GAA2613628.1"/>
    </source>
</evidence>
<dbReference type="RefSeq" id="WP_344565977.1">
    <property type="nucleotide sequence ID" value="NZ_BAAARJ010000008.1"/>
</dbReference>
<gene>
    <name evidence="2" type="ORF">GCM10009863_29200</name>
</gene>
<dbReference type="SUPFAM" id="SSF51905">
    <property type="entry name" value="FAD/NAD(P)-binding domain"/>
    <property type="match status" value="1"/>
</dbReference>
<accession>A0ABN3Q2I2</accession>
<dbReference type="Gene3D" id="3.50.50.60">
    <property type="entry name" value="FAD/NAD(P)-binding domain"/>
    <property type="match status" value="1"/>
</dbReference>
<feature type="region of interest" description="Disordered" evidence="1">
    <location>
        <begin position="396"/>
        <end position="438"/>
    </location>
</feature>
<proteinExistence type="predicted"/>
<protein>
    <submittedName>
        <fullName evidence="2">Uncharacterized protein</fullName>
    </submittedName>
</protein>
<comment type="caution">
    <text evidence="2">The sequence shown here is derived from an EMBL/GenBank/DDBJ whole genome shotgun (WGS) entry which is preliminary data.</text>
</comment>
<sequence length="438" mass="46394">MYDLVVVGAGPYGLSIAAHAAAAGLDLRVLGRPMASWRDHMPEGMFLKSEPWSSNLSDPAGDHTLAAYCDAHQVHTAHGRPLPIGTFTDYGLWFGRQAVPGIEEQTVTEAGPHPGGGYRLRTAEGEVLTSRTVALAVGVMPFAHIPEPLRRLPPELLSHSSGRRDLSTLRGQEVVVIGSGQAALETAALLAELGAHAQVVARAGGLRWNTPPQPLDRGLLRSLRDPHCGLGTGWPSWVWSEAPWAVRRLPAAARLHIAAHALGPAGAWWLRERFEARVPVLLGHRLRGAAAVSGPRVRLELTAASGETRSLEADHIVAATGFGPGLDRLDLLDPAVREGLCKVGTGQAPELSSCFESSRPGLFFAGLLAAPSFGPSMRFVHGATFTASRLVHGVRRRLRRRTPRIPQPAPPVVRPAAAPAGAAAQGAADPVVPSLTDN</sequence>
<reference evidence="2 3" key="1">
    <citation type="journal article" date="2019" name="Int. J. Syst. Evol. Microbiol.">
        <title>The Global Catalogue of Microorganisms (GCM) 10K type strain sequencing project: providing services to taxonomists for standard genome sequencing and annotation.</title>
        <authorList>
            <consortium name="The Broad Institute Genomics Platform"/>
            <consortium name="The Broad Institute Genome Sequencing Center for Infectious Disease"/>
            <person name="Wu L."/>
            <person name="Ma J."/>
        </authorList>
    </citation>
    <scope>NUCLEOTIDE SEQUENCE [LARGE SCALE GENOMIC DNA]</scope>
    <source>
        <strain evidence="2 3">JCM 16373</strain>
    </source>
</reference>
<dbReference type="Proteomes" id="UP001501447">
    <property type="component" value="Unassembled WGS sequence"/>
</dbReference>
<name>A0ABN3Q2I2_9ACTN</name>
<dbReference type="EMBL" id="BAAARJ010000008">
    <property type="protein sequence ID" value="GAA2613628.1"/>
    <property type="molecule type" value="Genomic_DNA"/>
</dbReference>
<dbReference type="PRINTS" id="PR00411">
    <property type="entry name" value="PNDRDTASEI"/>
</dbReference>
<dbReference type="Pfam" id="PF13738">
    <property type="entry name" value="Pyr_redox_3"/>
    <property type="match status" value="1"/>
</dbReference>
<evidence type="ECO:0000256" key="1">
    <source>
        <dbReference type="SAM" id="MobiDB-lite"/>
    </source>
</evidence>